<reference evidence="5 6" key="1">
    <citation type="submission" date="2019-03" db="EMBL/GenBank/DDBJ databases">
        <title>Genomic Encyclopedia of Type Strains, Phase IV (KMG-IV): sequencing the most valuable type-strain genomes for metagenomic binning, comparative biology and taxonomic classification.</title>
        <authorList>
            <person name="Goeker M."/>
        </authorList>
    </citation>
    <scope>NUCLEOTIDE SEQUENCE [LARGE SCALE GENOMIC DNA]</scope>
    <source>
        <strain evidence="5 6">DSM 21100</strain>
    </source>
</reference>
<dbReference type="InterPro" id="IPR010559">
    <property type="entry name" value="Sig_transdc_His_kin_internal"/>
</dbReference>
<feature type="domain" description="7TM-DISM receptor extracellular" evidence="4">
    <location>
        <begin position="87"/>
        <end position="171"/>
    </location>
</feature>
<dbReference type="Gene3D" id="2.60.40.2380">
    <property type="match status" value="1"/>
</dbReference>
<dbReference type="PANTHER" id="PTHR34220">
    <property type="entry name" value="SENSOR HISTIDINE KINASE YPDA"/>
    <property type="match status" value="1"/>
</dbReference>
<dbReference type="RefSeq" id="WP_132127975.1">
    <property type="nucleotide sequence ID" value="NZ_SMAD01000002.1"/>
</dbReference>
<dbReference type="PANTHER" id="PTHR34220:SF7">
    <property type="entry name" value="SENSOR HISTIDINE KINASE YPDA"/>
    <property type="match status" value="1"/>
</dbReference>
<feature type="domain" description="7TM-DISM receptor extracellular" evidence="3">
    <location>
        <begin position="202"/>
        <end position="411"/>
    </location>
</feature>
<keyword evidence="1" id="KW-0472">Membrane</keyword>
<organism evidence="5 6">
    <name type="scientific">Anseongella ginsenosidimutans</name>
    <dbReference type="NCBI Taxonomy" id="496056"/>
    <lineage>
        <taxon>Bacteria</taxon>
        <taxon>Pseudomonadati</taxon>
        <taxon>Bacteroidota</taxon>
        <taxon>Sphingobacteriia</taxon>
        <taxon>Sphingobacteriales</taxon>
        <taxon>Sphingobacteriaceae</taxon>
        <taxon>Anseongella</taxon>
    </lineage>
</organism>
<evidence type="ECO:0000259" key="2">
    <source>
        <dbReference type="Pfam" id="PF06580"/>
    </source>
</evidence>
<gene>
    <name evidence="5" type="ORF">EDD80_10246</name>
</gene>
<dbReference type="InterPro" id="IPR011622">
    <property type="entry name" value="7TMR_DISM_rcpt_extracell_dom2"/>
</dbReference>
<dbReference type="InterPro" id="IPR011623">
    <property type="entry name" value="7TMR_DISM_rcpt_extracell_dom1"/>
</dbReference>
<evidence type="ECO:0000259" key="3">
    <source>
        <dbReference type="Pfam" id="PF07695"/>
    </source>
</evidence>
<feature type="transmembrane region" description="Helical" evidence="1">
    <location>
        <begin position="203"/>
        <end position="221"/>
    </location>
</feature>
<dbReference type="EMBL" id="SMAD01000002">
    <property type="protein sequence ID" value="TCS88856.1"/>
    <property type="molecule type" value="Genomic_DNA"/>
</dbReference>
<evidence type="ECO:0000259" key="4">
    <source>
        <dbReference type="Pfam" id="PF07696"/>
    </source>
</evidence>
<proteinExistence type="predicted"/>
<evidence type="ECO:0000313" key="5">
    <source>
        <dbReference type="EMBL" id="TCS88856.1"/>
    </source>
</evidence>
<feature type="transmembrane region" description="Helical" evidence="1">
    <location>
        <begin position="331"/>
        <end position="349"/>
    </location>
</feature>
<dbReference type="InterPro" id="IPR050640">
    <property type="entry name" value="Bact_2-comp_sensor_kinase"/>
</dbReference>
<keyword evidence="1" id="KW-1133">Transmembrane helix</keyword>
<dbReference type="Pfam" id="PF07695">
    <property type="entry name" value="7TMR-DISM_7TM"/>
    <property type="match status" value="1"/>
</dbReference>
<dbReference type="InterPro" id="IPR036890">
    <property type="entry name" value="HATPase_C_sf"/>
</dbReference>
<feature type="transmembrane region" description="Helical" evidence="1">
    <location>
        <begin position="299"/>
        <end position="319"/>
    </location>
</feature>
<dbReference type="Pfam" id="PF06580">
    <property type="entry name" value="His_kinase"/>
    <property type="match status" value="1"/>
</dbReference>
<accession>A0A4R3KVX0</accession>
<protein>
    <submittedName>
        <fullName evidence="5">7TMR-DISM extracellular protein 2</fullName>
    </submittedName>
</protein>
<dbReference type="GO" id="GO:0016020">
    <property type="term" value="C:membrane"/>
    <property type="evidence" value="ECO:0007669"/>
    <property type="project" value="InterPro"/>
</dbReference>
<comment type="caution">
    <text evidence="5">The sequence shown here is derived from an EMBL/GenBank/DDBJ whole genome shotgun (WGS) entry which is preliminary data.</text>
</comment>
<feature type="transmembrane region" description="Helical" evidence="1">
    <location>
        <begin position="228"/>
        <end position="247"/>
    </location>
</feature>
<dbReference type="Gene3D" id="3.30.565.10">
    <property type="entry name" value="Histidine kinase-like ATPase, C-terminal domain"/>
    <property type="match status" value="1"/>
</dbReference>
<dbReference type="AlphaFoldDB" id="A0A4R3KVX0"/>
<evidence type="ECO:0000313" key="6">
    <source>
        <dbReference type="Proteomes" id="UP000295807"/>
    </source>
</evidence>
<keyword evidence="6" id="KW-1185">Reference proteome</keyword>
<keyword evidence="1" id="KW-0812">Transmembrane</keyword>
<feature type="domain" description="Signal transduction histidine kinase internal region" evidence="2">
    <location>
        <begin position="481"/>
        <end position="561"/>
    </location>
</feature>
<dbReference type="Pfam" id="PF07696">
    <property type="entry name" value="7TMR-DISMED2"/>
    <property type="match status" value="1"/>
</dbReference>
<dbReference type="OrthoDB" id="6190788at2"/>
<name>A0A4R3KVX0_9SPHI</name>
<dbReference type="Proteomes" id="UP000295807">
    <property type="component" value="Unassembled WGS sequence"/>
</dbReference>
<sequence length="689" mass="78676">MTEFMLSKSIWGLIFMVFLVPVNGAKAVAIPVSPDTVYTSQIGKKLKMDTVMALETSCGECGLSSIMQRPGDFNRITASAYPSDPSMTYWIRVVIVNNTDSLNRITVSNGWNDLTDGYFFPNGGGEAQVAHSGTLLPASKRALEVSSSTMHFNFPPSVDTATLFLKVQNPFSGYPPQLDLSLLSETSFNSYMEKVYARDNVSIAFQGAVCLMLLFMLLIYVQNRDKVYLYYSLYMMGIMLYLSSTIQANIYVNYIFKEFPVVGLYLNFPIQLLFYIAYNKFVDTFLDLKKTDPWLHGKIIQMNLTFAGVLIATVVYQLITADALTVGKAWTGISALMIVAYIFLLYRLITFIKTPYARFLIAGMIIFMTAAVTCMVLVNFIRPSLVISPYNILEIGFFLEILCFSMGLGYKMWQTNKERQHIQEAYIGELKRNEAIIQEANLQLEQKVRERTSEIIRKNREIEDERKKQMTSDYERRLAMAEMSALRAQMNPHFMFNTMNTLEAFILEKQEKEASRFLNKFSKLLRLVLENSRQLLVSVEKDMKALELYIQLEQIRYDKRFSYSIKTDPRLVEEAYSIPPLIIQPFVENAIVHGLFNKSGQGNLEIELQLLDDKIYCRVQDDGIGREMAQEIRKKNKPHHQSLGLKVTGERIEILNQIHQVNVGTRTIDLVDSEGTPAGTKVEIYLPLL</sequence>
<feature type="transmembrane region" description="Helical" evidence="1">
    <location>
        <begin position="390"/>
        <end position="410"/>
    </location>
</feature>
<feature type="transmembrane region" description="Helical" evidence="1">
    <location>
        <begin position="259"/>
        <end position="278"/>
    </location>
</feature>
<evidence type="ECO:0000256" key="1">
    <source>
        <dbReference type="SAM" id="Phobius"/>
    </source>
</evidence>
<dbReference type="SUPFAM" id="SSF55874">
    <property type="entry name" value="ATPase domain of HSP90 chaperone/DNA topoisomerase II/histidine kinase"/>
    <property type="match status" value="1"/>
</dbReference>
<dbReference type="GO" id="GO:0000155">
    <property type="term" value="F:phosphorelay sensor kinase activity"/>
    <property type="evidence" value="ECO:0007669"/>
    <property type="project" value="InterPro"/>
</dbReference>
<feature type="transmembrane region" description="Helical" evidence="1">
    <location>
        <begin position="356"/>
        <end position="378"/>
    </location>
</feature>